<feature type="signal peptide" evidence="1">
    <location>
        <begin position="1"/>
        <end position="25"/>
    </location>
</feature>
<dbReference type="SUPFAM" id="SSF53850">
    <property type="entry name" value="Periplasmic binding protein-like II"/>
    <property type="match status" value="1"/>
</dbReference>
<dbReference type="PANTHER" id="PTHR43649">
    <property type="entry name" value="ARABINOSE-BINDING PROTEIN-RELATED"/>
    <property type="match status" value="1"/>
</dbReference>
<evidence type="ECO:0000256" key="1">
    <source>
        <dbReference type="SAM" id="SignalP"/>
    </source>
</evidence>
<dbReference type="AlphaFoldDB" id="A0A081C8M9"/>
<dbReference type="PANTHER" id="PTHR43649:SF12">
    <property type="entry name" value="DIACETYLCHITOBIOSE BINDING PROTEIN DASA"/>
    <property type="match status" value="1"/>
</dbReference>
<protein>
    <submittedName>
        <fullName evidence="2">Extracellular solute-binding protein family 1</fullName>
    </submittedName>
</protein>
<evidence type="ECO:0000313" key="3">
    <source>
        <dbReference type="Proteomes" id="UP000030661"/>
    </source>
</evidence>
<feature type="chain" id="PRO_5001755677" evidence="1">
    <location>
        <begin position="26"/>
        <end position="443"/>
    </location>
</feature>
<proteinExistence type="predicted"/>
<keyword evidence="3" id="KW-1185">Reference proteome</keyword>
<dbReference type="HOGENOM" id="CLU_031285_9_2_0"/>
<dbReference type="Gene3D" id="3.40.190.10">
    <property type="entry name" value="Periplasmic binding protein-like II"/>
    <property type="match status" value="2"/>
</dbReference>
<name>A0A081C8M9_VECG1</name>
<dbReference type="eggNOG" id="COG1653">
    <property type="taxonomic scope" value="Bacteria"/>
</dbReference>
<dbReference type="STRING" id="1499967.U27_00832"/>
<sequence length="443" mass="49301">MRIKMTQISIVSLILLSLMALPAFAQDDAWTNMVKEKYGNMTITCAFVPHPTTDAFQAMVDEFTQLTGIKVRWDIIEEGYLRQKLLLEHEAKTGVYDVLLIDAFNMAEYSPSGVALDLAPLIQNAELTPEWFDYEDILPAYRDGIGKYNGVIYGIPVAGETRYVGYRKDLFEKYDKKPPETMAEMLELAKFFKGKEEGLYGIGMRGQKGIHFASGWMTTMYQNGGQYLDQKTWDVLVNSPGTVSSLEYYVDLLSQGPPDIGVYTHEEAVSLFMSGKSAMWFDSTALTSWILDETKSMVVDKVGFVPPPEGPAGAYGALAGWNVGISSDVPEDRQQAAWAFIVWMTSKKNAKQYVQLGGTPVRESVYNDPEFVAQNWTFPLQLAALERAANLVEAGITWIPPHVKTMKVLEVVGDYGSDVLAGQMTAQEAMDKAQKDVEAIMAE</sequence>
<organism evidence="2">
    <name type="scientific">Vecturithrix granuli</name>
    <dbReference type="NCBI Taxonomy" id="1499967"/>
    <lineage>
        <taxon>Bacteria</taxon>
        <taxon>Candidatus Moduliflexota</taxon>
        <taxon>Candidatus Vecturitrichia</taxon>
        <taxon>Candidatus Vecturitrichales</taxon>
        <taxon>Candidatus Vecturitrichaceae</taxon>
        <taxon>Candidatus Vecturithrix</taxon>
    </lineage>
</organism>
<gene>
    <name evidence="2" type="ORF">U27_00832</name>
</gene>
<dbReference type="EMBL" id="DF820476">
    <property type="protein sequence ID" value="GAK60934.1"/>
    <property type="molecule type" value="Genomic_DNA"/>
</dbReference>
<dbReference type="Proteomes" id="UP000030661">
    <property type="component" value="Unassembled WGS sequence"/>
</dbReference>
<evidence type="ECO:0000313" key="2">
    <source>
        <dbReference type="EMBL" id="GAK60934.1"/>
    </source>
</evidence>
<dbReference type="CDD" id="cd13585">
    <property type="entry name" value="PBP2_TMBP_like"/>
    <property type="match status" value="1"/>
</dbReference>
<keyword evidence="1" id="KW-0732">Signal</keyword>
<dbReference type="InterPro" id="IPR050490">
    <property type="entry name" value="Bact_solute-bd_prot1"/>
</dbReference>
<reference evidence="2" key="1">
    <citation type="journal article" date="2015" name="PeerJ">
        <title>First genomic representation of candidate bacterial phylum KSB3 points to enhanced environmental sensing as a trigger of wastewater bulking.</title>
        <authorList>
            <person name="Sekiguchi Y."/>
            <person name="Ohashi A."/>
            <person name="Parks D.H."/>
            <person name="Yamauchi T."/>
            <person name="Tyson G.W."/>
            <person name="Hugenholtz P."/>
        </authorList>
    </citation>
    <scope>NUCLEOTIDE SEQUENCE [LARGE SCALE GENOMIC DNA]</scope>
</reference>
<dbReference type="Pfam" id="PF01547">
    <property type="entry name" value="SBP_bac_1"/>
    <property type="match status" value="1"/>
</dbReference>
<accession>A0A081C8M9</accession>
<dbReference type="InterPro" id="IPR006059">
    <property type="entry name" value="SBP"/>
</dbReference>